<name>A0A0E9WQP3_ANGAN</name>
<accession>A0A0E9WQP3</accession>
<proteinExistence type="predicted"/>
<organism evidence="1">
    <name type="scientific">Anguilla anguilla</name>
    <name type="common">European freshwater eel</name>
    <name type="synonym">Muraena anguilla</name>
    <dbReference type="NCBI Taxonomy" id="7936"/>
    <lineage>
        <taxon>Eukaryota</taxon>
        <taxon>Metazoa</taxon>
        <taxon>Chordata</taxon>
        <taxon>Craniata</taxon>
        <taxon>Vertebrata</taxon>
        <taxon>Euteleostomi</taxon>
        <taxon>Actinopterygii</taxon>
        <taxon>Neopterygii</taxon>
        <taxon>Teleostei</taxon>
        <taxon>Anguilliformes</taxon>
        <taxon>Anguillidae</taxon>
        <taxon>Anguilla</taxon>
    </lineage>
</organism>
<sequence length="36" mass="4330">MSNQRQKTVRYSLRPSPQYLFIQYCNTTACQFRRGS</sequence>
<dbReference type="EMBL" id="GBXM01016819">
    <property type="protein sequence ID" value="JAH91758.1"/>
    <property type="molecule type" value="Transcribed_RNA"/>
</dbReference>
<evidence type="ECO:0000313" key="1">
    <source>
        <dbReference type="EMBL" id="JAH91758.1"/>
    </source>
</evidence>
<protein>
    <submittedName>
        <fullName evidence="1">Uncharacterized protein</fullName>
    </submittedName>
</protein>
<reference evidence="1" key="2">
    <citation type="journal article" date="2015" name="Fish Shellfish Immunol.">
        <title>Early steps in the European eel (Anguilla anguilla)-Vibrio vulnificus interaction in the gills: Role of the RtxA13 toxin.</title>
        <authorList>
            <person name="Callol A."/>
            <person name="Pajuelo D."/>
            <person name="Ebbesson L."/>
            <person name="Teles M."/>
            <person name="MacKenzie S."/>
            <person name="Amaro C."/>
        </authorList>
    </citation>
    <scope>NUCLEOTIDE SEQUENCE</scope>
</reference>
<reference evidence="1" key="1">
    <citation type="submission" date="2014-11" db="EMBL/GenBank/DDBJ databases">
        <authorList>
            <person name="Amaro Gonzalez C."/>
        </authorList>
    </citation>
    <scope>NUCLEOTIDE SEQUENCE</scope>
</reference>
<dbReference type="AlphaFoldDB" id="A0A0E9WQP3"/>